<evidence type="ECO:0000313" key="1">
    <source>
        <dbReference type="EMBL" id="DAD72671.1"/>
    </source>
</evidence>
<name>A0A8S5LS45_9CAUD</name>
<dbReference type="EMBL" id="BK015904">
    <property type="protein sequence ID" value="DAD72671.1"/>
    <property type="molecule type" value="Genomic_DNA"/>
</dbReference>
<sequence>MSLDINKQKMMYSLSLGLKPQYRHDDNGNIIYTGYTDDDGTFIPYLDEDGNKIPEVTGEPIEAYTEPVIFYSSISNKLSEATAKEFGIDDSTNYAQLVTDKNAFPLVEGALIWKRSEVGYKDNEKTIIDSKSADYIVKGVADEGLTVDLYLLRKNVKNAE</sequence>
<reference evidence="1" key="1">
    <citation type="journal article" date="2021" name="Proc. Natl. Acad. Sci. U.S.A.">
        <title>A Catalog of Tens of Thousands of Viruses from Human Metagenomes Reveals Hidden Associations with Chronic Diseases.</title>
        <authorList>
            <person name="Tisza M.J."/>
            <person name="Buck C.B."/>
        </authorList>
    </citation>
    <scope>NUCLEOTIDE SEQUENCE</scope>
    <source>
        <strain evidence="1">Ct7EW56</strain>
    </source>
</reference>
<protein>
    <submittedName>
        <fullName evidence="1">Uncharacterized protein</fullName>
    </submittedName>
</protein>
<accession>A0A8S5LS45</accession>
<organism evidence="1">
    <name type="scientific">Siphoviridae sp. ct7EW56</name>
    <dbReference type="NCBI Taxonomy" id="2827562"/>
    <lineage>
        <taxon>Viruses</taxon>
        <taxon>Duplodnaviria</taxon>
        <taxon>Heunggongvirae</taxon>
        <taxon>Uroviricota</taxon>
        <taxon>Caudoviricetes</taxon>
    </lineage>
</organism>
<proteinExistence type="predicted"/>